<keyword evidence="1" id="KW-1133">Transmembrane helix</keyword>
<dbReference type="GeneID" id="112272541"/>
<reference evidence="2 3" key="1">
    <citation type="journal article" date="2010" name="Nature">
        <title>Genome sequencing and analysis of the model grass Brachypodium distachyon.</title>
        <authorList>
            <consortium name="International Brachypodium Initiative"/>
        </authorList>
    </citation>
    <scope>NUCLEOTIDE SEQUENCE [LARGE SCALE GENOMIC DNA]</scope>
    <source>
        <strain evidence="2">Bd21</strain>
        <strain evidence="3">cv. Bd21</strain>
    </source>
</reference>
<sequence>MRIIQIDIALDRYVSAEEDRKMQTADVEQQQALLTSPPALVAGAVADGDLEAARRREQRYHYYLQQKRFFLGFVATLIVLLYGFLGVLAVRWFEGWARVLAVGASIFLTVVCESFFFCCGMKI</sequence>
<dbReference type="Gramene" id="PNT65359">
    <property type="protein sequence ID" value="PNT65359"/>
    <property type="gene ID" value="BRADI_4g41222v3"/>
</dbReference>
<accession>A0A2K2CTK1</accession>
<evidence type="ECO:0000313" key="3">
    <source>
        <dbReference type="EnsemblPlants" id="PNT65359"/>
    </source>
</evidence>
<dbReference type="Proteomes" id="UP000008810">
    <property type="component" value="Chromosome 4"/>
</dbReference>
<dbReference type="AlphaFoldDB" id="A0A2K2CTK1"/>
<evidence type="ECO:0000256" key="1">
    <source>
        <dbReference type="SAM" id="Phobius"/>
    </source>
</evidence>
<reference evidence="3" key="3">
    <citation type="submission" date="2018-08" db="UniProtKB">
        <authorList>
            <consortium name="EnsemblPlants"/>
        </authorList>
    </citation>
    <scope>IDENTIFICATION</scope>
    <source>
        <strain evidence="3">cv. Bd21</strain>
    </source>
</reference>
<evidence type="ECO:0000313" key="2">
    <source>
        <dbReference type="EMBL" id="PNT65359.1"/>
    </source>
</evidence>
<protein>
    <submittedName>
        <fullName evidence="2 3">Uncharacterized protein</fullName>
    </submittedName>
</protein>
<keyword evidence="4" id="KW-1185">Reference proteome</keyword>
<evidence type="ECO:0000313" key="4">
    <source>
        <dbReference type="Proteomes" id="UP000008810"/>
    </source>
</evidence>
<reference evidence="2" key="2">
    <citation type="submission" date="2017-06" db="EMBL/GenBank/DDBJ databases">
        <title>WGS assembly of Brachypodium distachyon.</title>
        <authorList>
            <consortium name="The International Brachypodium Initiative"/>
            <person name="Lucas S."/>
            <person name="Harmon-Smith M."/>
            <person name="Lail K."/>
            <person name="Tice H."/>
            <person name="Grimwood J."/>
            <person name="Bruce D."/>
            <person name="Barry K."/>
            <person name="Shu S."/>
            <person name="Lindquist E."/>
            <person name="Wang M."/>
            <person name="Pitluck S."/>
            <person name="Vogel J.P."/>
            <person name="Garvin D.F."/>
            <person name="Mockler T.C."/>
            <person name="Schmutz J."/>
            <person name="Rokhsar D."/>
            <person name="Bevan M.W."/>
        </authorList>
    </citation>
    <scope>NUCLEOTIDE SEQUENCE</scope>
    <source>
        <strain evidence="2">Bd21</strain>
    </source>
</reference>
<keyword evidence="1" id="KW-0812">Transmembrane</keyword>
<dbReference type="EnsemblPlants" id="PNT65359">
    <property type="protein sequence ID" value="PNT65359"/>
    <property type="gene ID" value="BRADI_4g41222v3"/>
</dbReference>
<name>A0A2K2CTK1_BRADI</name>
<gene>
    <name evidence="3" type="primary">LOC112272541</name>
    <name evidence="2" type="ORF">BRADI_4g41222v3</name>
</gene>
<proteinExistence type="predicted"/>
<organism evidence="2">
    <name type="scientific">Brachypodium distachyon</name>
    <name type="common">Purple false brome</name>
    <name type="synonym">Trachynia distachya</name>
    <dbReference type="NCBI Taxonomy" id="15368"/>
    <lineage>
        <taxon>Eukaryota</taxon>
        <taxon>Viridiplantae</taxon>
        <taxon>Streptophyta</taxon>
        <taxon>Embryophyta</taxon>
        <taxon>Tracheophyta</taxon>
        <taxon>Spermatophyta</taxon>
        <taxon>Magnoliopsida</taxon>
        <taxon>Liliopsida</taxon>
        <taxon>Poales</taxon>
        <taxon>Poaceae</taxon>
        <taxon>BOP clade</taxon>
        <taxon>Pooideae</taxon>
        <taxon>Stipodae</taxon>
        <taxon>Brachypodieae</taxon>
        <taxon>Brachypodium</taxon>
    </lineage>
</organism>
<dbReference type="RefSeq" id="XP_024319435.1">
    <property type="nucleotide sequence ID" value="XM_024463667.1"/>
</dbReference>
<dbReference type="EMBL" id="CM000883">
    <property type="protein sequence ID" value="PNT65359.1"/>
    <property type="molecule type" value="Genomic_DNA"/>
</dbReference>
<feature type="transmembrane region" description="Helical" evidence="1">
    <location>
        <begin position="99"/>
        <end position="119"/>
    </location>
</feature>
<feature type="transmembrane region" description="Helical" evidence="1">
    <location>
        <begin position="69"/>
        <end position="93"/>
    </location>
</feature>
<keyword evidence="1" id="KW-0472">Membrane</keyword>